<evidence type="ECO:0000313" key="2">
    <source>
        <dbReference type="EMBL" id="KZS93900.1"/>
    </source>
</evidence>
<feature type="region of interest" description="Disordered" evidence="1">
    <location>
        <begin position="122"/>
        <end position="145"/>
    </location>
</feature>
<gene>
    <name evidence="2" type="ORF">SISNIDRAFT_484869</name>
</gene>
<name>A0A164V7T0_9AGAM</name>
<sequence length="204" mass="22817">MVREPGSRVEGGDSRKTVPARDYWRVWSEYSKGRPNGMKIIAEVDLKSTARLWPPRTKVVSFFRSRSIFLKTRYPDSLYDSGWHGTVLSTQSQAVGDIVNETGVRVGGFEITLIHSEIAREHRREVEAPPTRRRRRRASSVAASRMESRTTAHAMIVVVSSRATSNSAVASEYLDIQALCQPSPYDITGSITSTGFTLAPRRFA</sequence>
<accession>A0A164V7T0</accession>
<dbReference type="EMBL" id="KV419405">
    <property type="protein sequence ID" value="KZS93900.1"/>
    <property type="molecule type" value="Genomic_DNA"/>
</dbReference>
<keyword evidence="3" id="KW-1185">Reference proteome</keyword>
<dbReference type="AlphaFoldDB" id="A0A164V7T0"/>
<proteinExistence type="predicted"/>
<reference evidence="2 3" key="1">
    <citation type="journal article" date="2016" name="Mol. Biol. Evol.">
        <title>Comparative Genomics of Early-Diverging Mushroom-Forming Fungi Provides Insights into the Origins of Lignocellulose Decay Capabilities.</title>
        <authorList>
            <person name="Nagy L.G."/>
            <person name="Riley R."/>
            <person name="Tritt A."/>
            <person name="Adam C."/>
            <person name="Daum C."/>
            <person name="Floudas D."/>
            <person name="Sun H."/>
            <person name="Yadav J.S."/>
            <person name="Pangilinan J."/>
            <person name="Larsson K.H."/>
            <person name="Matsuura K."/>
            <person name="Barry K."/>
            <person name="Labutti K."/>
            <person name="Kuo R."/>
            <person name="Ohm R.A."/>
            <person name="Bhattacharya S.S."/>
            <person name="Shirouzu T."/>
            <person name="Yoshinaga Y."/>
            <person name="Martin F.M."/>
            <person name="Grigoriev I.V."/>
            <person name="Hibbett D.S."/>
        </authorList>
    </citation>
    <scope>NUCLEOTIDE SEQUENCE [LARGE SCALE GENOMIC DNA]</scope>
    <source>
        <strain evidence="2 3">HHB9708</strain>
    </source>
</reference>
<organism evidence="2 3">
    <name type="scientific">Sistotremastrum niveocremeum HHB9708</name>
    <dbReference type="NCBI Taxonomy" id="1314777"/>
    <lineage>
        <taxon>Eukaryota</taxon>
        <taxon>Fungi</taxon>
        <taxon>Dikarya</taxon>
        <taxon>Basidiomycota</taxon>
        <taxon>Agaricomycotina</taxon>
        <taxon>Agaricomycetes</taxon>
        <taxon>Sistotremastrales</taxon>
        <taxon>Sistotremastraceae</taxon>
        <taxon>Sertulicium</taxon>
        <taxon>Sertulicium niveocremeum</taxon>
    </lineage>
</organism>
<protein>
    <submittedName>
        <fullName evidence="2">Uncharacterized protein</fullName>
    </submittedName>
</protein>
<evidence type="ECO:0000256" key="1">
    <source>
        <dbReference type="SAM" id="MobiDB-lite"/>
    </source>
</evidence>
<evidence type="ECO:0000313" key="3">
    <source>
        <dbReference type="Proteomes" id="UP000076722"/>
    </source>
</evidence>
<dbReference type="Proteomes" id="UP000076722">
    <property type="component" value="Unassembled WGS sequence"/>
</dbReference>